<proteinExistence type="predicted"/>
<evidence type="ECO:0000256" key="1">
    <source>
        <dbReference type="SAM" id="MobiDB-lite"/>
    </source>
</evidence>
<evidence type="ECO:0000313" key="2">
    <source>
        <dbReference type="EMBL" id="KGA94111.1"/>
    </source>
</evidence>
<organism evidence="2 3">
    <name type="scientific">Leptospirillum ferriphilum</name>
    <dbReference type="NCBI Taxonomy" id="178606"/>
    <lineage>
        <taxon>Bacteria</taxon>
        <taxon>Pseudomonadati</taxon>
        <taxon>Nitrospirota</taxon>
        <taxon>Nitrospiria</taxon>
        <taxon>Nitrospirales</taxon>
        <taxon>Nitrospiraceae</taxon>
        <taxon>Leptospirillum</taxon>
    </lineage>
</organism>
<sequence length="47" mass="4937">MNSPDGERETGCVPVSRIRSGQQAGDISAGNLREDGRGVQAGWLLPV</sequence>
<feature type="compositionally biased region" description="Basic and acidic residues" evidence="1">
    <location>
        <begin position="1"/>
        <end position="10"/>
    </location>
</feature>
<dbReference type="PATRIC" id="fig|178606.4.peg.1271"/>
<name>A0A094YLM4_9BACT</name>
<feature type="region of interest" description="Disordered" evidence="1">
    <location>
        <begin position="1"/>
        <end position="33"/>
    </location>
</feature>
<dbReference type="Proteomes" id="UP000029452">
    <property type="component" value="Unassembled WGS sequence"/>
</dbReference>
<evidence type="ECO:0000313" key="3">
    <source>
        <dbReference type="Proteomes" id="UP000029452"/>
    </source>
</evidence>
<dbReference type="EMBL" id="JPGK01000004">
    <property type="protein sequence ID" value="KGA94111.1"/>
    <property type="molecule type" value="Genomic_DNA"/>
</dbReference>
<gene>
    <name evidence="2" type="ORF">LptCag_0737</name>
</gene>
<protein>
    <submittedName>
        <fullName evidence="2">Uncharacterized protein</fullName>
    </submittedName>
</protein>
<reference evidence="2 3" key="1">
    <citation type="submission" date="2014-06" db="EMBL/GenBank/DDBJ databases">
        <title>Draft genome sequence of iron oxidizing acidophile Leptospirillum ferriphilum DSM14647.</title>
        <authorList>
            <person name="Cardenas J.P."/>
            <person name="Lazcano M."/>
            <person name="Ossandon F.J."/>
            <person name="Corbett M."/>
            <person name="Holmes D.S."/>
            <person name="Watkin E."/>
        </authorList>
    </citation>
    <scope>NUCLEOTIDE SEQUENCE [LARGE SCALE GENOMIC DNA]</scope>
    <source>
        <strain evidence="2 3">DSM 14647</strain>
    </source>
</reference>
<accession>A0A094YLM4</accession>
<dbReference type="AlphaFoldDB" id="A0A094YLM4"/>
<comment type="caution">
    <text evidence="2">The sequence shown here is derived from an EMBL/GenBank/DDBJ whole genome shotgun (WGS) entry which is preliminary data.</text>
</comment>